<dbReference type="Gene3D" id="3.20.20.330">
    <property type="entry name" value="Homocysteine-binding-like domain"/>
    <property type="match status" value="1"/>
</dbReference>
<dbReference type="SUPFAM" id="SSF82282">
    <property type="entry name" value="Homocysteine S-methyltransferase"/>
    <property type="match status" value="1"/>
</dbReference>
<keyword evidence="1" id="KW-0489">Methyltransferase</keyword>
<gene>
    <name evidence="6" type="ORF">NCGR_LOCUS56289</name>
</gene>
<evidence type="ECO:0000256" key="1">
    <source>
        <dbReference type="ARBA" id="ARBA00022603"/>
    </source>
</evidence>
<dbReference type="GO" id="GO:0009086">
    <property type="term" value="P:methionine biosynthetic process"/>
    <property type="evidence" value="ECO:0007669"/>
    <property type="project" value="TreeGrafter"/>
</dbReference>
<comment type="caution">
    <text evidence="6">The sequence shown here is derived from an EMBL/GenBank/DDBJ whole genome shotgun (WGS) entry which is preliminary data.</text>
</comment>
<proteinExistence type="predicted"/>
<dbReference type="AlphaFoldDB" id="A0A811RQX7"/>
<keyword evidence="4" id="KW-0862">Zinc</keyword>
<accession>A0A811RQX7</accession>
<evidence type="ECO:0000256" key="4">
    <source>
        <dbReference type="ARBA" id="ARBA00022833"/>
    </source>
</evidence>
<evidence type="ECO:0000259" key="5">
    <source>
        <dbReference type="Pfam" id="PF02574"/>
    </source>
</evidence>
<dbReference type="OrthoDB" id="786246at2759"/>
<protein>
    <recommendedName>
        <fullName evidence="5">Hcy-binding domain-containing protein</fullName>
    </recommendedName>
</protein>
<keyword evidence="2" id="KW-0808">Transferase</keyword>
<dbReference type="PANTHER" id="PTHR46015">
    <property type="entry name" value="ZGC:172121"/>
    <property type="match status" value="1"/>
</dbReference>
<feature type="domain" description="Hcy-binding" evidence="5">
    <location>
        <begin position="90"/>
        <end position="181"/>
    </location>
</feature>
<dbReference type="InterPro" id="IPR036589">
    <property type="entry name" value="HCY_dom_sf"/>
</dbReference>
<evidence type="ECO:0000256" key="2">
    <source>
        <dbReference type="ARBA" id="ARBA00022679"/>
    </source>
</evidence>
<keyword evidence="3" id="KW-0479">Metal-binding</keyword>
<dbReference type="EMBL" id="CAJGYO010000016">
    <property type="protein sequence ID" value="CAD6273020.1"/>
    <property type="molecule type" value="Genomic_DNA"/>
</dbReference>
<sequence>MASASTSSTSMLPHEVAPTISIETTKHLWETHARCSMSCRDPDAKVVDGGFATQLEVLGADINDPLESVACLITRPHLVKEVHMQYLEAEDLLRTSVKLAVDARDEFWKSALRKSKPIHNRALVAASTRSYGAYLADGSEYNESYRADIRAEKRKDFHMRRLQVLASAGPDLIVFEYMYRQLQDLGHGWCGGAIVSGLVCFSQIIGGKYSGTIASFLWRATSSLHFGVAAYKDSTVTNSMAAKVLEMSLLPSSYQFMLVHYVSHRVIANETNQHQLWHFTKTNQYISTLAFESWILETLSSDGELLPFDNISFTDLWEIAQWISLQGTLDSGPGKRLLPP</sequence>
<dbReference type="GO" id="GO:0032259">
    <property type="term" value="P:methylation"/>
    <property type="evidence" value="ECO:0007669"/>
    <property type="project" value="UniProtKB-KW"/>
</dbReference>
<dbReference type="GO" id="GO:0033528">
    <property type="term" value="P:S-methylmethionine cycle"/>
    <property type="evidence" value="ECO:0007669"/>
    <property type="project" value="TreeGrafter"/>
</dbReference>
<reference evidence="6" key="1">
    <citation type="submission" date="2020-10" db="EMBL/GenBank/DDBJ databases">
        <authorList>
            <person name="Han B."/>
            <person name="Lu T."/>
            <person name="Zhao Q."/>
            <person name="Huang X."/>
            <person name="Zhao Y."/>
        </authorList>
    </citation>
    <scope>NUCLEOTIDE SEQUENCE</scope>
</reference>
<dbReference type="InterPro" id="IPR003726">
    <property type="entry name" value="HCY_dom"/>
</dbReference>
<keyword evidence="7" id="KW-1185">Reference proteome</keyword>
<dbReference type="InterPro" id="IPR051486">
    <property type="entry name" value="Hcy_S-methyltransferase"/>
</dbReference>
<dbReference type="Proteomes" id="UP000604825">
    <property type="component" value="Unassembled WGS sequence"/>
</dbReference>
<dbReference type="PANTHER" id="PTHR46015:SF7">
    <property type="entry name" value="HOMOCYSTEINE S-METHYLTRANSFERASE 1"/>
    <property type="match status" value="1"/>
</dbReference>
<dbReference type="GO" id="GO:0008898">
    <property type="term" value="F:S-adenosylmethionine-homocysteine S-methyltransferase activity"/>
    <property type="evidence" value="ECO:0007669"/>
    <property type="project" value="TreeGrafter"/>
</dbReference>
<dbReference type="Pfam" id="PF02574">
    <property type="entry name" value="S-methyl_trans"/>
    <property type="match status" value="2"/>
</dbReference>
<evidence type="ECO:0000256" key="3">
    <source>
        <dbReference type="ARBA" id="ARBA00022723"/>
    </source>
</evidence>
<dbReference type="GO" id="GO:0046872">
    <property type="term" value="F:metal ion binding"/>
    <property type="evidence" value="ECO:0007669"/>
    <property type="project" value="UniProtKB-KW"/>
</dbReference>
<evidence type="ECO:0000313" key="6">
    <source>
        <dbReference type="EMBL" id="CAD6273020.1"/>
    </source>
</evidence>
<evidence type="ECO:0000313" key="7">
    <source>
        <dbReference type="Proteomes" id="UP000604825"/>
    </source>
</evidence>
<name>A0A811RQX7_9POAL</name>
<organism evidence="6 7">
    <name type="scientific">Miscanthus lutarioriparius</name>
    <dbReference type="NCBI Taxonomy" id="422564"/>
    <lineage>
        <taxon>Eukaryota</taxon>
        <taxon>Viridiplantae</taxon>
        <taxon>Streptophyta</taxon>
        <taxon>Embryophyta</taxon>
        <taxon>Tracheophyta</taxon>
        <taxon>Spermatophyta</taxon>
        <taxon>Magnoliopsida</taxon>
        <taxon>Liliopsida</taxon>
        <taxon>Poales</taxon>
        <taxon>Poaceae</taxon>
        <taxon>PACMAD clade</taxon>
        <taxon>Panicoideae</taxon>
        <taxon>Andropogonodae</taxon>
        <taxon>Andropogoneae</taxon>
        <taxon>Saccharinae</taxon>
        <taxon>Miscanthus</taxon>
    </lineage>
</organism>
<feature type="domain" description="Hcy-binding" evidence="5">
    <location>
        <begin position="46"/>
        <end position="89"/>
    </location>
</feature>